<dbReference type="AlphaFoldDB" id="A0A0G0LLD3"/>
<dbReference type="PANTHER" id="PTHR43053">
    <property type="entry name" value="GLYCOSIDASE FAMILY 31"/>
    <property type="match status" value="1"/>
</dbReference>
<proteinExistence type="predicted"/>
<keyword evidence="1" id="KW-0378">Hydrolase</keyword>
<dbReference type="InterPro" id="IPR050985">
    <property type="entry name" value="Alpha-glycosidase_related"/>
</dbReference>
<dbReference type="PANTHER" id="PTHR43053:SF3">
    <property type="entry name" value="ALPHA-GALACTOSIDASE C-RELATED"/>
    <property type="match status" value="1"/>
</dbReference>
<dbReference type="STRING" id="1618572.UT17_C0001G0077"/>
<dbReference type="GO" id="GO:0004557">
    <property type="term" value="F:alpha-galactosidase activity"/>
    <property type="evidence" value="ECO:0007669"/>
    <property type="project" value="TreeGrafter"/>
</dbReference>
<dbReference type="EMBL" id="LBVU01000001">
    <property type="protein sequence ID" value="KKQ92698.1"/>
    <property type="molecule type" value="Genomic_DNA"/>
</dbReference>
<dbReference type="Proteomes" id="UP000034774">
    <property type="component" value="Unassembled WGS sequence"/>
</dbReference>
<sequence length="517" mass="59659">MLKDIENSSYEILGDDNLQIDRIISKENNNLILQLRARNTSNKPVKIFSFVVADFILPSKIEKVLEHGWLQCSEVSWKNPDEPTKETKLFLQRDQNHFSFKKEYGYIENSVISEWFTLIKMYGGDLFIGAVTTADQFSQIFVKKEEGGTRVRVTCQYDGLTLSPGQVVKSEKIFFAVGEESKIKKDFAESLAKHMNVKKVAPPIRAMCNSYYWNENKIDDKIINNELDAIEKMSEHLNLDYFELDAGYTKYFGDWLDYKDRFPKGFERIISKIEALGYKPAIWISPFAISPATKLHDHHASWLLKSSHKKHFEGRWTSPVDNLSNDIDLEVLDPTNDEVKKYLKGVLTHFMDLGFELFNTDFMYPVCLAEKYSKPVTRAQALREGVQFIRDTVGDLKLKSCITQLSPMVGLIDYVRTGIDTLNPFVCFIPGVNRMINDFMLEKNIQESEERLFLNRVVWNADPDVLVFRDGTGIDEAVISKHKKMAKENNMSLWFGDSVANMDEVTREKVLKFFNNV</sequence>
<name>A0A0G0LLD3_9BACT</name>
<dbReference type="Pfam" id="PF02065">
    <property type="entry name" value="Melibiase"/>
    <property type="match status" value="1"/>
</dbReference>
<evidence type="ECO:0000256" key="2">
    <source>
        <dbReference type="ARBA" id="ARBA00023295"/>
    </source>
</evidence>
<protein>
    <submittedName>
        <fullName evidence="3">Alpha-galactosidase</fullName>
    </submittedName>
</protein>
<dbReference type="Gene3D" id="3.20.20.70">
    <property type="entry name" value="Aldolase class I"/>
    <property type="match status" value="1"/>
</dbReference>
<keyword evidence="2" id="KW-0326">Glycosidase</keyword>
<evidence type="ECO:0000256" key="1">
    <source>
        <dbReference type="ARBA" id="ARBA00022801"/>
    </source>
</evidence>
<reference evidence="3 4" key="1">
    <citation type="journal article" date="2015" name="Nature">
        <title>rRNA introns, odd ribosomes, and small enigmatic genomes across a large radiation of phyla.</title>
        <authorList>
            <person name="Brown C.T."/>
            <person name="Hug L.A."/>
            <person name="Thomas B.C."/>
            <person name="Sharon I."/>
            <person name="Castelle C.J."/>
            <person name="Singh A."/>
            <person name="Wilkins M.J."/>
            <person name="Williams K.H."/>
            <person name="Banfield J.F."/>
        </authorList>
    </citation>
    <scope>NUCLEOTIDE SEQUENCE [LARGE SCALE GENOMIC DNA]</scope>
</reference>
<dbReference type="InterPro" id="IPR013785">
    <property type="entry name" value="Aldolase_TIM"/>
</dbReference>
<accession>A0A0G0LLD3</accession>
<evidence type="ECO:0000313" key="3">
    <source>
        <dbReference type="EMBL" id="KKQ92698.1"/>
    </source>
</evidence>
<dbReference type="InterPro" id="IPR017853">
    <property type="entry name" value="GH"/>
</dbReference>
<organism evidence="3 4">
    <name type="scientific">Candidatus Woesebacteria bacterium GW2011_GWB1_39_10</name>
    <dbReference type="NCBI Taxonomy" id="1618572"/>
    <lineage>
        <taxon>Bacteria</taxon>
        <taxon>Candidatus Woeseibacteriota</taxon>
    </lineage>
</organism>
<dbReference type="SUPFAM" id="SSF51445">
    <property type="entry name" value="(Trans)glycosidases"/>
    <property type="match status" value="1"/>
</dbReference>
<gene>
    <name evidence="3" type="ORF">UT17_C0001G0077</name>
</gene>
<comment type="caution">
    <text evidence="3">The sequence shown here is derived from an EMBL/GenBank/DDBJ whole genome shotgun (WGS) entry which is preliminary data.</text>
</comment>
<evidence type="ECO:0000313" key="4">
    <source>
        <dbReference type="Proteomes" id="UP000034774"/>
    </source>
</evidence>